<dbReference type="RefSeq" id="WP_243167769.1">
    <property type="nucleotide sequence ID" value="NZ_AP023367.1"/>
</dbReference>
<dbReference type="InterPro" id="IPR053150">
    <property type="entry name" value="Teicoplanin_resist-assoc"/>
</dbReference>
<sequence>MKPISKRVIMSVCRILFALYIILLAYFLFFSEHYGRTITSEEYRYNLVLFKEVKRFIEYRKILGMESFIVNIFGNILAFAPFGFVLPIISQSNRKLLNITLLSLEFSLTVELIQLIFRVGIFDVDDILMNTIGGFIGGLGFIICHRILKSLKKLK</sequence>
<dbReference type="InterPro" id="IPR006976">
    <property type="entry name" value="VanZ-like"/>
</dbReference>
<gene>
    <name evidence="1" type="ORF">acsn021_10170</name>
</gene>
<protein>
    <submittedName>
        <fullName evidence="1">Uncharacterized protein</fullName>
    </submittedName>
</protein>
<dbReference type="EMBL" id="AP023367">
    <property type="protein sequence ID" value="BCJ93448.1"/>
    <property type="molecule type" value="Genomic_DNA"/>
</dbReference>
<accession>A0A6S6R338</accession>
<name>A0A6S6R338_9FIRM</name>
<dbReference type="Proteomes" id="UP000515561">
    <property type="component" value="Chromosome"/>
</dbReference>
<reference evidence="1 2" key="1">
    <citation type="journal article" date="2016" name="Int. J. Syst. Evol. Microbiol.">
        <title>Descriptions of Anaerotaenia torta gen. nov., sp. nov. and Anaerocolumna cellulosilytica gen. nov., sp. nov. isolated from a methanogenic reactor of cattle waste.</title>
        <authorList>
            <person name="Uek A."/>
            <person name="Ohtaki Y."/>
            <person name="Kaku N."/>
            <person name="Ueki K."/>
        </authorList>
    </citation>
    <scope>NUCLEOTIDE SEQUENCE [LARGE SCALE GENOMIC DNA]</scope>
    <source>
        <strain evidence="1 2">SN021</strain>
    </source>
</reference>
<dbReference type="KEGG" id="acel:acsn021_10170"/>
<keyword evidence="2" id="KW-1185">Reference proteome</keyword>
<proteinExistence type="predicted"/>
<dbReference type="Pfam" id="PF04892">
    <property type="entry name" value="VanZ"/>
    <property type="match status" value="1"/>
</dbReference>
<dbReference type="PANTHER" id="PTHR36834:SF1">
    <property type="entry name" value="INTEGRAL MEMBRANE PROTEIN"/>
    <property type="match status" value="1"/>
</dbReference>
<evidence type="ECO:0000313" key="2">
    <source>
        <dbReference type="Proteomes" id="UP000515561"/>
    </source>
</evidence>
<dbReference type="AlphaFoldDB" id="A0A6S6R338"/>
<evidence type="ECO:0000313" key="1">
    <source>
        <dbReference type="EMBL" id="BCJ93448.1"/>
    </source>
</evidence>
<organism evidence="1 2">
    <name type="scientific">Anaerocolumna cellulosilytica</name>
    <dbReference type="NCBI Taxonomy" id="433286"/>
    <lineage>
        <taxon>Bacteria</taxon>
        <taxon>Bacillati</taxon>
        <taxon>Bacillota</taxon>
        <taxon>Clostridia</taxon>
        <taxon>Lachnospirales</taxon>
        <taxon>Lachnospiraceae</taxon>
        <taxon>Anaerocolumna</taxon>
    </lineage>
</organism>
<dbReference type="PANTHER" id="PTHR36834">
    <property type="entry name" value="MEMBRANE PROTEIN-RELATED"/>
    <property type="match status" value="1"/>
</dbReference>